<dbReference type="GO" id="GO:0005737">
    <property type="term" value="C:cytoplasm"/>
    <property type="evidence" value="ECO:0007669"/>
    <property type="project" value="TreeGrafter"/>
</dbReference>
<gene>
    <name evidence="6" type="ORF">SMRZ_LOCUS9411</name>
</gene>
<comment type="similarity">
    <text evidence="2">Belongs to the Nudix hydrolase family.</text>
</comment>
<proteinExistence type="inferred from homology"/>
<keyword evidence="3" id="KW-0479">Metal-binding</keyword>
<dbReference type="STRING" id="48269.A0A183M036"/>
<dbReference type="GO" id="GO:0008413">
    <property type="term" value="F:8-oxo-7,8-dihydroguanosine triphosphate pyrophosphatase activity"/>
    <property type="evidence" value="ECO:0007669"/>
    <property type="project" value="TreeGrafter"/>
</dbReference>
<dbReference type="GO" id="GO:0042262">
    <property type="term" value="P:DNA protection"/>
    <property type="evidence" value="ECO:0007669"/>
    <property type="project" value="TreeGrafter"/>
</dbReference>
<dbReference type="PANTHER" id="PTHR43758:SF2">
    <property type="entry name" value="OXIDIZED PURINE NUCLEOSIDE TRIPHOSPHATE HYDROLASE"/>
    <property type="match status" value="1"/>
</dbReference>
<dbReference type="EMBL" id="UZAI01004429">
    <property type="protein sequence ID" value="VDO86200.1"/>
    <property type="molecule type" value="Genomic_DNA"/>
</dbReference>
<name>A0A183M036_9TREM</name>
<dbReference type="SUPFAM" id="SSF55811">
    <property type="entry name" value="Nudix"/>
    <property type="match status" value="1"/>
</dbReference>
<protein>
    <submittedName>
        <fullName evidence="6">Uncharacterized protein</fullName>
    </submittedName>
</protein>
<dbReference type="Proteomes" id="UP000277204">
    <property type="component" value="Unassembled WGS sequence"/>
</dbReference>
<sequence>MAFFPCSSTLHDIRNAIYLSINNAILRFYGEPGINKLEANHIKVQESITDCNKSWLLLGLKQNGFGKGRWNGFGGKVEFSDANPKAAALRELNEESGLTLDESSVDEVGRLWFTFAETLEVCMLF</sequence>
<keyword evidence="4" id="KW-0378">Hydrolase</keyword>
<dbReference type="GO" id="GO:0046872">
    <property type="term" value="F:metal ion binding"/>
    <property type="evidence" value="ECO:0007669"/>
    <property type="project" value="UniProtKB-KW"/>
</dbReference>
<evidence type="ECO:0000256" key="1">
    <source>
        <dbReference type="ARBA" id="ARBA00001946"/>
    </source>
</evidence>
<keyword evidence="5" id="KW-0460">Magnesium</keyword>
<evidence type="ECO:0000256" key="4">
    <source>
        <dbReference type="ARBA" id="ARBA00022801"/>
    </source>
</evidence>
<evidence type="ECO:0000313" key="7">
    <source>
        <dbReference type="Proteomes" id="UP000277204"/>
    </source>
</evidence>
<accession>A0A183M036</accession>
<comment type="cofactor">
    <cofactor evidence="1">
        <name>Mg(2+)</name>
        <dbReference type="ChEBI" id="CHEBI:18420"/>
    </cofactor>
</comment>
<dbReference type="PROSITE" id="PS51462">
    <property type="entry name" value="NUDIX"/>
    <property type="match status" value="1"/>
</dbReference>
<evidence type="ECO:0000256" key="3">
    <source>
        <dbReference type="ARBA" id="ARBA00022723"/>
    </source>
</evidence>
<evidence type="ECO:0000313" key="6">
    <source>
        <dbReference type="EMBL" id="VDO86200.1"/>
    </source>
</evidence>
<evidence type="ECO:0000256" key="5">
    <source>
        <dbReference type="ARBA" id="ARBA00022842"/>
    </source>
</evidence>
<reference evidence="6 7" key="1">
    <citation type="submission" date="2018-11" db="EMBL/GenBank/DDBJ databases">
        <authorList>
            <consortium name="Pathogen Informatics"/>
        </authorList>
    </citation>
    <scope>NUCLEOTIDE SEQUENCE [LARGE SCALE GENOMIC DNA]</scope>
    <source>
        <strain evidence="6 7">Zambia</strain>
    </source>
</reference>
<dbReference type="Pfam" id="PF00293">
    <property type="entry name" value="NUDIX"/>
    <property type="match status" value="1"/>
</dbReference>
<dbReference type="AlphaFoldDB" id="A0A183M036"/>
<dbReference type="PANTHER" id="PTHR43758">
    <property type="entry name" value="7,8-DIHYDRO-8-OXOGUANINE TRIPHOSPHATASE"/>
    <property type="match status" value="1"/>
</dbReference>
<organism evidence="6 7">
    <name type="scientific">Schistosoma margrebowiei</name>
    <dbReference type="NCBI Taxonomy" id="48269"/>
    <lineage>
        <taxon>Eukaryota</taxon>
        <taxon>Metazoa</taxon>
        <taxon>Spiralia</taxon>
        <taxon>Lophotrochozoa</taxon>
        <taxon>Platyhelminthes</taxon>
        <taxon>Trematoda</taxon>
        <taxon>Digenea</taxon>
        <taxon>Strigeidida</taxon>
        <taxon>Schistosomatoidea</taxon>
        <taxon>Schistosomatidae</taxon>
        <taxon>Schistosoma</taxon>
    </lineage>
</organism>
<dbReference type="InterPro" id="IPR015797">
    <property type="entry name" value="NUDIX_hydrolase-like_dom_sf"/>
</dbReference>
<dbReference type="Gene3D" id="3.90.79.10">
    <property type="entry name" value="Nucleoside Triphosphate Pyrophosphohydrolase"/>
    <property type="match status" value="1"/>
</dbReference>
<keyword evidence="7" id="KW-1185">Reference proteome</keyword>
<dbReference type="InterPro" id="IPR000086">
    <property type="entry name" value="NUDIX_hydrolase_dom"/>
</dbReference>
<evidence type="ECO:0000256" key="2">
    <source>
        <dbReference type="ARBA" id="ARBA00005582"/>
    </source>
</evidence>